<proteinExistence type="predicted"/>
<dbReference type="AlphaFoldDB" id="A0A915CYF6"/>
<dbReference type="WBParaSite" id="jg13483">
    <property type="protein sequence ID" value="jg13483"/>
    <property type="gene ID" value="jg13483"/>
</dbReference>
<accession>A0A915CYF6</accession>
<reference evidence="2" key="1">
    <citation type="submission" date="2022-11" db="UniProtKB">
        <authorList>
            <consortium name="WormBaseParasite"/>
        </authorList>
    </citation>
    <scope>IDENTIFICATION</scope>
</reference>
<keyword evidence="1" id="KW-1185">Reference proteome</keyword>
<evidence type="ECO:0000313" key="1">
    <source>
        <dbReference type="Proteomes" id="UP000887574"/>
    </source>
</evidence>
<dbReference type="Proteomes" id="UP000887574">
    <property type="component" value="Unplaced"/>
</dbReference>
<sequence>MSKKFRDAFKRLFMEKIKTNEFKRDSWNSPTTVLSLRPNRNKPNGTTGYGIRTAAANATIVTIAGDDEDSSRALAETCALVPQNNENILIT</sequence>
<protein>
    <submittedName>
        <fullName evidence="2">Uncharacterized protein</fullName>
    </submittedName>
</protein>
<evidence type="ECO:0000313" key="2">
    <source>
        <dbReference type="WBParaSite" id="jg13483"/>
    </source>
</evidence>
<organism evidence="1 2">
    <name type="scientific">Ditylenchus dipsaci</name>
    <dbReference type="NCBI Taxonomy" id="166011"/>
    <lineage>
        <taxon>Eukaryota</taxon>
        <taxon>Metazoa</taxon>
        <taxon>Ecdysozoa</taxon>
        <taxon>Nematoda</taxon>
        <taxon>Chromadorea</taxon>
        <taxon>Rhabditida</taxon>
        <taxon>Tylenchina</taxon>
        <taxon>Tylenchomorpha</taxon>
        <taxon>Sphaerularioidea</taxon>
        <taxon>Anguinidae</taxon>
        <taxon>Anguininae</taxon>
        <taxon>Ditylenchus</taxon>
    </lineage>
</organism>
<name>A0A915CYF6_9BILA</name>